<gene>
    <name evidence="3" type="ORF">UFOPK1537_00022</name>
</gene>
<evidence type="ECO:0000259" key="2">
    <source>
        <dbReference type="PROSITE" id="PS51733"/>
    </source>
</evidence>
<dbReference type="NCBIfam" id="TIGR00121">
    <property type="entry name" value="birA_ligase"/>
    <property type="match status" value="1"/>
</dbReference>
<dbReference type="PANTHER" id="PTHR12835:SF5">
    <property type="entry name" value="BIOTIN--PROTEIN LIGASE"/>
    <property type="match status" value="1"/>
</dbReference>
<evidence type="ECO:0000256" key="1">
    <source>
        <dbReference type="ARBA" id="ARBA00022598"/>
    </source>
</evidence>
<keyword evidence="1" id="KW-0436">Ligase</keyword>
<dbReference type="AlphaFoldDB" id="A0A6J6C6P9"/>
<protein>
    <submittedName>
        <fullName evidence="3">Unannotated protein</fullName>
    </submittedName>
</protein>
<dbReference type="EMBL" id="CAEZSX010000002">
    <property type="protein sequence ID" value="CAB4546754.1"/>
    <property type="molecule type" value="Genomic_DNA"/>
</dbReference>
<dbReference type="GO" id="GO:0005737">
    <property type="term" value="C:cytoplasm"/>
    <property type="evidence" value="ECO:0007669"/>
    <property type="project" value="TreeGrafter"/>
</dbReference>
<name>A0A6J6C6P9_9ZZZZ</name>
<dbReference type="PROSITE" id="PS51733">
    <property type="entry name" value="BPL_LPL_CATALYTIC"/>
    <property type="match status" value="1"/>
</dbReference>
<dbReference type="Gene3D" id="2.30.30.100">
    <property type="match status" value="1"/>
</dbReference>
<sequence>MDYPLTSSVTNGLLALAETGSTNQDLLALAESKNHPEFFTLTTEFQSAGRGRLDRKWQAESGSSVMASVLVRPNFRQSSGIGWLSLMMAEAIRSALAELGLSPKIKWPNDVLVEGKKISGVLAEANKDLSAVVVGFGINVNQRLEELPVNTATSLLVAGASSLDRDRLLAKIVTNFKDLYLDLVTSGGDALASHLRSKILSASATVGELVEVSFPDGTFAVGEAVNIDDQGRLEVKTSSKTLFVSAGDVLHLRSAKLED</sequence>
<evidence type="ECO:0000313" key="3">
    <source>
        <dbReference type="EMBL" id="CAB4546754.1"/>
    </source>
</evidence>
<dbReference type="Pfam" id="PF03099">
    <property type="entry name" value="BPL_LplA_LipB"/>
    <property type="match status" value="1"/>
</dbReference>
<dbReference type="PANTHER" id="PTHR12835">
    <property type="entry name" value="BIOTIN PROTEIN LIGASE"/>
    <property type="match status" value="1"/>
</dbReference>
<dbReference type="InterPro" id="IPR004408">
    <property type="entry name" value="Biotin_CoA_COase_ligase"/>
</dbReference>
<feature type="domain" description="BPL/LPL catalytic" evidence="2">
    <location>
        <begin position="1"/>
        <end position="184"/>
    </location>
</feature>
<dbReference type="GO" id="GO:0004077">
    <property type="term" value="F:biotin--[biotin carboxyl-carrier protein] ligase activity"/>
    <property type="evidence" value="ECO:0007669"/>
    <property type="project" value="InterPro"/>
</dbReference>
<proteinExistence type="predicted"/>
<dbReference type="InterPro" id="IPR045864">
    <property type="entry name" value="aa-tRNA-synth_II/BPL/LPL"/>
</dbReference>
<dbReference type="Gene3D" id="3.30.930.10">
    <property type="entry name" value="Bira Bifunctional Protein, Domain 2"/>
    <property type="match status" value="1"/>
</dbReference>
<accession>A0A6J6C6P9</accession>
<dbReference type="InterPro" id="IPR003142">
    <property type="entry name" value="BPL_C"/>
</dbReference>
<reference evidence="3" key="1">
    <citation type="submission" date="2020-05" db="EMBL/GenBank/DDBJ databases">
        <authorList>
            <person name="Chiriac C."/>
            <person name="Salcher M."/>
            <person name="Ghai R."/>
            <person name="Kavagutti S V."/>
        </authorList>
    </citation>
    <scope>NUCLEOTIDE SEQUENCE</scope>
</reference>
<organism evidence="3">
    <name type="scientific">freshwater metagenome</name>
    <dbReference type="NCBI Taxonomy" id="449393"/>
    <lineage>
        <taxon>unclassified sequences</taxon>
        <taxon>metagenomes</taxon>
        <taxon>ecological metagenomes</taxon>
    </lineage>
</organism>
<dbReference type="CDD" id="cd16442">
    <property type="entry name" value="BPL"/>
    <property type="match status" value="1"/>
</dbReference>
<dbReference type="SUPFAM" id="SSF55681">
    <property type="entry name" value="Class II aaRS and biotin synthetases"/>
    <property type="match status" value="1"/>
</dbReference>
<dbReference type="Pfam" id="PF02237">
    <property type="entry name" value="BPL_C"/>
    <property type="match status" value="1"/>
</dbReference>
<dbReference type="InterPro" id="IPR004143">
    <property type="entry name" value="BPL_LPL_catalytic"/>
</dbReference>